<feature type="non-terminal residue" evidence="5">
    <location>
        <position position="1"/>
    </location>
</feature>
<dbReference type="Gene3D" id="2.130.10.10">
    <property type="entry name" value="YVTN repeat-like/Quinoprotein amine dehydrogenase"/>
    <property type="match status" value="5"/>
</dbReference>
<dbReference type="InterPro" id="IPR027417">
    <property type="entry name" value="P-loop_NTPase"/>
</dbReference>
<feature type="repeat" description="WD" evidence="3">
    <location>
        <begin position="738"/>
        <end position="766"/>
    </location>
</feature>
<feature type="repeat" description="WD" evidence="3">
    <location>
        <begin position="1043"/>
        <end position="1084"/>
    </location>
</feature>
<dbReference type="SMART" id="SM00320">
    <property type="entry name" value="WD40"/>
    <property type="match status" value="12"/>
</dbReference>
<dbReference type="PRINTS" id="PR00320">
    <property type="entry name" value="GPROTEINBRPT"/>
</dbReference>
<organism evidence="5 6">
    <name type="scientific">Rhizoctonia solani</name>
    <dbReference type="NCBI Taxonomy" id="456999"/>
    <lineage>
        <taxon>Eukaryota</taxon>
        <taxon>Fungi</taxon>
        <taxon>Dikarya</taxon>
        <taxon>Basidiomycota</taxon>
        <taxon>Agaricomycotina</taxon>
        <taxon>Agaricomycetes</taxon>
        <taxon>Cantharellales</taxon>
        <taxon>Ceratobasidiaceae</taxon>
        <taxon>Rhizoctonia</taxon>
    </lineage>
</organism>
<evidence type="ECO:0000256" key="1">
    <source>
        <dbReference type="ARBA" id="ARBA00022574"/>
    </source>
</evidence>
<feature type="repeat" description="WD" evidence="3">
    <location>
        <begin position="867"/>
        <end position="910"/>
    </location>
</feature>
<dbReference type="Proteomes" id="UP000663827">
    <property type="component" value="Unassembled WGS sequence"/>
</dbReference>
<dbReference type="PROSITE" id="PS00678">
    <property type="entry name" value="WD_REPEATS_1"/>
    <property type="match status" value="2"/>
</dbReference>
<proteinExistence type="predicted"/>
<sequence length="1202" mass="132133">MARDLTSLVQTLQNHLPESKPNRMPYSIENVARAIGEQLAHIKQQQNRSDIGQVIRATDDELYIIQCYRRIETIFRQLQTDVSLSVWDLTRDLWVVSVIPASSRQSLTVVKDARLKDLKPVSDAWHNAGLSMNMQRRGCTPNTRVKILGETMTWTRDPGAAKIYWMNGMAGTGKTTIAYTLCRQLEESKQLGAGFFCSRALPDCRNVNKIVPTIAYQLARFSNPYQNELCEVLSNNSNVAERDILVQFRKLIVDPLMKVKDAIPADVIIVIDALDECDDIGGTQLVLGLLFEHAISLPIKFFVTSRPEPNVYTKITSSEDSYRFILHLHDIEQSVVQSDIHTYLNDELRFIEAESEEINRLSAQAGCLFIFAATVVRYIEPRNAAVDHRERLTTILDTHTRAEEQAYRELDGLYLAILAPTLKGGKGNETKGRRLVLHAVLSAREPLAIRTIMELTGLKDEKKVELALLPFRSLLRVSVDSSVVTTLHASFSDFMSDPARSGNFFCDLAEQNTYMAMRCFEIMKRMLKFNICSIETSSKPDRDIPDLGVRINERISSGLSYASRYWGEHIREAKFSNALANMLDKFLHHRMLFWMEVLNLKDWIGYGAAILLHALNLLLDSSQADLRATIQDSRNFITTYAASPASQSTPHIYISGLPQAPSHSLVREIYWPRTKGLFQTQGTVVKNRGDAALATWAVGTRVYTLALSKDGKRIASGSDDGSISVWDANKGTRLVGPLSKHQQIVFSVAFSPDGSRIASGSWDRTICISNAYTGDTLIGPLTGHTGLIKCLSFSSDGAVLASASDDSTIRIWDPLTGAQVGTGLTGHASGVNGVVFTSNGTHLVSCSDECTIRVWDWKTGISVNRPFEGHTGWVRCIALSPDDSLIAFESGSDNHTIRVWSIEQGKTVVGPLTGHTGRVISVTFAPDGKRIVSGSYDQTIRVWSSETGDMIAGPFTGHEHWVCSVLFSRDGTQVISGSIDGTIRVWDANPSSSTGADMVSSGHTAAISAIVISPDGTRVISGSDDHTICIWGMHDGTLILGPLTGHTSMVTSLACTHDSTCIISGSADRTVRTWDAHTGLTLSNPFARHGDWVWAVAVSPDGNLIASGADDGSVKIWNRHNGIQAGNFPTHHTGYVQSVVFSSDSIYLASGSYDMSVCLWDANTGSLVWRSEKQTRRVMSVGFSPNGKTIIACLYDGIVSLD</sequence>
<dbReference type="InterPro" id="IPR036322">
    <property type="entry name" value="WD40_repeat_dom_sf"/>
</dbReference>
<dbReference type="SUPFAM" id="SSF52540">
    <property type="entry name" value="P-loop containing nucleoside triphosphate hydrolases"/>
    <property type="match status" value="1"/>
</dbReference>
<evidence type="ECO:0000259" key="4">
    <source>
        <dbReference type="PROSITE" id="PS50837"/>
    </source>
</evidence>
<reference evidence="5" key="1">
    <citation type="submission" date="2021-01" db="EMBL/GenBank/DDBJ databases">
        <authorList>
            <person name="Kaushik A."/>
        </authorList>
    </citation>
    <scope>NUCLEOTIDE SEQUENCE</scope>
    <source>
        <strain evidence="5">AG5</strain>
    </source>
</reference>
<feature type="repeat" description="WD" evidence="3">
    <location>
        <begin position="1000"/>
        <end position="1041"/>
    </location>
</feature>
<dbReference type="InterPro" id="IPR056884">
    <property type="entry name" value="NPHP3-like_N"/>
</dbReference>
<feature type="repeat" description="WD" evidence="3">
    <location>
        <begin position="1086"/>
        <end position="1118"/>
    </location>
</feature>
<dbReference type="PANTHER" id="PTHR14604:SF4">
    <property type="entry name" value="F-BOX DOMAIN-CONTAINING PROTEIN"/>
    <property type="match status" value="1"/>
</dbReference>
<keyword evidence="1 3" id="KW-0853">WD repeat</keyword>
<comment type="caution">
    <text evidence="5">The sequence shown here is derived from an EMBL/GenBank/DDBJ whole genome shotgun (WGS) entry which is preliminary data.</text>
</comment>
<feature type="repeat" description="WD" evidence="3">
    <location>
        <begin position="702"/>
        <end position="736"/>
    </location>
</feature>
<dbReference type="Gene3D" id="3.40.50.300">
    <property type="entry name" value="P-loop containing nucleotide triphosphate hydrolases"/>
    <property type="match status" value="1"/>
</dbReference>
<dbReference type="PROSITE" id="PS50082">
    <property type="entry name" value="WD_REPEATS_2"/>
    <property type="match status" value="11"/>
</dbReference>
<feature type="domain" description="NACHT" evidence="4">
    <location>
        <begin position="162"/>
        <end position="307"/>
    </location>
</feature>
<evidence type="ECO:0000256" key="2">
    <source>
        <dbReference type="ARBA" id="ARBA00022737"/>
    </source>
</evidence>
<evidence type="ECO:0000313" key="6">
    <source>
        <dbReference type="Proteomes" id="UP000663827"/>
    </source>
</evidence>
<dbReference type="PANTHER" id="PTHR14604">
    <property type="entry name" value="WD40 REPEAT PF20"/>
    <property type="match status" value="1"/>
</dbReference>
<protein>
    <recommendedName>
        <fullName evidence="4">NACHT domain-containing protein</fullName>
    </recommendedName>
</protein>
<feature type="repeat" description="WD" evidence="3">
    <location>
        <begin position="955"/>
        <end position="996"/>
    </location>
</feature>
<dbReference type="SUPFAM" id="SSF50978">
    <property type="entry name" value="WD40 repeat-like"/>
    <property type="match status" value="2"/>
</dbReference>
<feature type="repeat" description="WD" evidence="3">
    <location>
        <begin position="824"/>
        <end position="865"/>
    </location>
</feature>
<dbReference type="InterPro" id="IPR015943">
    <property type="entry name" value="WD40/YVTN_repeat-like_dom_sf"/>
</dbReference>
<dbReference type="Pfam" id="PF24883">
    <property type="entry name" value="NPHP3_N"/>
    <property type="match status" value="1"/>
</dbReference>
<keyword evidence="2" id="KW-0677">Repeat</keyword>
<gene>
    <name evidence="5" type="ORF">RDB_LOCUS94305</name>
</gene>
<dbReference type="Pfam" id="PF00400">
    <property type="entry name" value="WD40"/>
    <property type="match status" value="12"/>
</dbReference>
<feature type="repeat" description="WD" evidence="3">
    <location>
        <begin position="781"/>
        <end position="822"/>
    </location>
</feature>
<dbReference type="CDD" id="cd00200">
    <property type="entry name" value="WD40"/>
    <property type="match status" value="2"/>
</dbReference>
<dbReference type="InterPro" id="IPR007111">
    <property type="entry name" value="NACHT_NTPase"/>
</dbReference>
<feature type="repeat" description="WD" evidence="3">
    <location>
        <begin position="1129"/>
        <end position="1170"/>
    </location>
</feature>
<dbReference type="InterPro" id="IPR050995">
    <property type="entry name" value="WD-F-box_domain-protein"/>
</dbReference>
<accession>A0A8H3E391</accession>
<name>A0A8H3E391_9AGAM</name>
<feature type="repeat" description="WD" evidence="3">
    <location>
        <begin position="912"/>
        <end position="953"/>
    </location>
</feature>
<evidence type="ECO:0000313" key="5">
    <source>
        <dbReference type="EMBL" id="CAE7156366.1"/>
    </source>
</evidence>
<dbReference type="PROSITE" id="PS50294">
    <property type="entry name" value="WD_REPEATS_REGION"/>
    <property type="match status" value="11"/>
</dbReference>
<dbReference type="EMBL" id="CAJNJQ010001959">
    <property type="protein sequence ID" value="CAE7156366.1"/>
    <property type="molecule type" value="Genomic_DNA"/>
</dbReference>
<dbReference type="AlphaFoldDB" id="A0A8H3E391"/>
<dbReference type="InterPro" id="IPR019775">
    <property type="entry name" value="WD40_repeat_CS"/>
</dbReference>
<dbReference type="PROSITE" id="PS50837">
    <property type="entry name" value="NACHT"/>
    <property type="match status" value="1"/>
</dbReference>
<dbReference type="InterPro" id="IPR001680">
    <property type="entry name" value="WD40_rpt"/>
</dbReference>
<evidence type="ECO:0000256" key="3">
    <source>
        <dbReference type="PROSITE-ProRule" id="PRU00221"/>
    </source>
</evidence>
<dbReference type="InterPro" id="IPR020472">
    <property type="entry name" value="WD40_PAC1"/>
</dbReference>